<dbReference type="Proteomes" id="UP000004200">
    <property type="component" value="Unassembled WGS sequence"/>
</dbReference>
<organism evidence="6 7">
    <name type="scientific">Thiorhodococcus drewsii AZ1</name>
    <dbReference type="NCBI Taxonomy" id="765913"/>
    <lineage>
        <taxon>Bacteria</taxon>
        <taxon>Pseudomonadati</taxon>
        <taxon>Pseudomonadota</taxon>
        <taxon>Gammaproteobacteria</taxon>
        <taxon>Chromatiales</taxon>
        <taxon>Chromatiaceae</taxon>
        <taxon>Thiorhodococcus</taxon>
    </lineage>
</organism>
<dbReference type="eggNOG" id="COG0583">
    <property type="taxonomic scope" value="Bacteria"/>
</dbReference>
<evidence type="ECO:0000256" key="3">
    <source>
        <dbReference type="ARBA" id="ARBA00023125"/>
    </source>
</evidence>
<accession>G2E2P9</accession>
<dbReference type="PANTHER" id="PTHR30537:SF66">
    <property type="entry name" value="IRON-REGULATED VIRULENCE REGULATORY PROTEIN IRGB"/>
    <property type="match status" value="1"/>
</dbReference>
<dbReference type="STRING" id="765913.ThidrDRAFT_2562"/>
<comment type="caution">
    <text evidence="6">The sequence shown here is derived from an EMBL/GenBank/DDBJ whole genome shotgun (WGS) entry which is preliminary data.</text>
</comment>
<dbReference type="InterPro" id="IPR058163">
    <property type="entry name" value="LysR-type_TF_proteobact-type"/>
</dbReference>
<keyword evidence="4" id="KW-0804">Transcription</keyword>
<dbReference type="InterPro" id="IPR036390">
    <property type="entry name" value="WH_DNA-bd_sf"/>
</dbReference>
<keyword evidence="3" id="KW-0238">DNA-binding</keyword>
<proteinExistence type="inferred from homology"/>
<dbReference type="PROSITE" id="PS50931">
    <property type="entry name" value="HTH_LYSR"/>
    <property type="match status" value="1"/>
</dbReference>
<dbReference type="Pfam" id="PF00126">
    <property type="entry name" value="HTH_1"/>
    <property type="match status" value="1"/>
</dbReference>
<dbReference type="EMBL" id="AFWT01000017">
    <property type="protein sequence ID" value="EGV30603.1"/>
    <property type="molecule type" value="Genomic_DNA"/>
</dbReference>
<comment type="similarity">
    <text evidence="1">Belongs to the LysR transcriptional regulatory family.</text>
</comment>
<evidence type="ECO:0000256" key="4">
    <source>
        <dbReference type="ARBA" id="ARBA00023163"/>
    </source>
</evidence>
<dbReference type="PANTHER" id="PTHR30537">
    <property type="entry name" value="HTH-TYPE TRANSCRIPTIONAL REGULATOR"/>
    <property type="match status" value="1"/>
</dbReference>
<dbReference type="Pfam" id="PF03466">
    <property type="entry name" value="LysR_substrate"/>
    <property type="match status" value="1"/>
</dbReference>
<name>G2E2P9_9GAMM</name>
<dbReference type="GO" id="GO:0043565">
    <property type="term" value="F:sequence-specific DNA binding"/>
    <property type="evidence" value="ECO:0007669"/>
    <property type="project" value="TreeGrafter"/>
</dbReference>
<evidence type="ECO:0000313" key="6">
    <source>
        <dbReference type="EMBL" id="EGV30603.1"/>
    </source>
</evidence>
<reference evidence="6 7" key="1">
    <citation type="submission" date="2011-06" db="EMBL/GenBank/DDBJ databases">
        <title>The draft genome of Thiorhodococcus drewsii AZ1.</title>
        <authorList>
            <consortium name="US DOE Joint Genome Institute (JGI-PGF)"/>
            <person name="Lucas S."/>
            <person name="Han J."/>
            <person name="Lapidus A."/>
            <person name="Cheng J.-F."/>
            <person name="Goodwin L."/>
            <person name="Pitluck S."/>
            <person name="Peters L."/>
            <person name="Land M.L."/>
            <person name="Hauser L."/>
            <person name="Vogl K."/>
            <person name="Liu Z."/>
            <person name="Imhoff J."/>
            <person name="Thiel V."/>
            <person name="Frigaard N.-U."/>
            <person name="Bryant D.A."/>
            <person name="Woyke T.J."/>
        </authorList>
    </citation>
    <scope>NUCLEOTIDE SEQUENCE [LARGE SCALE GENOMIC DNA]</scope>
    <source>
        <strain evidence="6 7">AZ1</strain>
    </source>
</reference>
<dbReference type="RefSeq" id="WP_007041275.1">
    <property type="nucleotide sequence ID" value="NZ_AFWT01000017.1"/>
</dbReference>
<evidence type="ECO:0000259" key="5">
    <source>
        <dbReference type="PROSITE" id="PS50931"/>
    </source>
</evidence>
<keyword evidence="2" id="KW-0805">Transcription regulation</keyword>
<dbReference type="OrthoDB" id="5572602at2"/>
<evidence type="ECO:0000256" key="1">
    <source>
        <dbReference type="ARBA" id="ARBA00009437"/>
    </source>
</evidence>
<dbReference type="SUPFAM" id="SSF53850">
    <property type="entry name" value="Periplasmic binding protein-like II"/>
    <property type="match status" value="1"/>
</dbReference>
<protein>
    <submittedName>
        <fullName evidence="6">Transcriptional regulator, LysR family</fullName>
    </submittedName>
</protein>
<dbReference type="AlphaFoldDB" id="G2E2P9"/>
<dbReference type="SUPFAM" id="SSF46785">
    <property type="entry name" value="Winged helix' DNA-binding domain"/>
    <property type="match status" value="1"/>
</dbReference>
<dbReference type="InterPro" id="IPR000847">
    <property type="entry name" value="LysR_HTH_N"/>
</dbReference>
<dbReference type="InterPro" id="IPR036388">
    <property type="entry name" value="WH-like_DNA-bd_sf"/>
</dbReference>
<keyword evidence="7" id="KW-1185">Reference proteome</keyword>
<sequence>MTDFDALRALIAVQEHGNLTAAARALECPKSTLSRRLAALEAALGHPLTHQKSGRLLLNDAGSCYAGYGERILALAEEAQRSVASFSREMRGEIRVWVDQPLARGWATRTFNDFLGRYSEISLDVRVLPPGGLPATDGTDLWLACDGRRLSALKRSPLGLWRRRLYAMAADGPCRLLEDPGGLGDCPWIGLAGESAQIELRHPSSGALWRLEPRPRLRVDSLEMLADAIARGYGIGVLPSWLAECPRHGLRGQYARVLGEWQAEPVEISCHLPKGPRPRRLQVLVEYLHTHLPKRWALEPVESAIPAGA</sequence>
<dbReference type="Gene3D" id="3.40.190.290">
    <property type="match status" value="1"/>
</dbReference>
<evidence type="ECO:0000256" key="2">
    <source>
        <dbReference type="ARBA" id="ARBA00023015"/>
    </source>
</evidence>
<evidence type="ECO:0000313" key="7">
    <source>
        <dbReference type="Proteomes" id="UP000004200"/>
    </source>
</evidence>
<dbReference type="GO" id="GO:0006351">
    <property type="term" value="P:DNA-templated transcription"/>
    <property type="evidence" value="ECO:0007669"/>
    <property type="project" value="TreeGrafter"/>
</dbReference>
<dbReference type="Gene3D" id="1.10.10.10">
    <property type="entry name" value="Winged helix-like DNA-binding domain superfamily/Winged helix DNA-binding domain"/>
    <property type="match status" value="1"/>
</dbReference>
<dbReference type="GO" id="GO:0003700">
    <property type="term" value="F:DNA-binding transcription factor activity"/>
    <property type="evidence" value="ECO:0007669"/>
    <property type="project" value="InterPro"/>
</dbReference>
<gene>
    <name evidence="6" type="ORF">ThidrDRAFT_2562</name>
</gene>
<dbReference type="InterPro" id="IPR005119">
    <property type="entry name" value="LysR_subst-bd"/>
</dbReference>
<feature type="domain" description="HTH lysR-type" evidence="5">
    <location>
        <begin position="1"/>
        <end position="59"/>
    </location>
</feature>